<organism evidence="2 3">
    <name type="scientific">Lutibacter maritimus</name>
    <dbReference type="NCBI Taxonomy" id="593133"/>
    <lineage>
        <taxon>Bacteria</taxon>
        <taxon>Pseudomonadati</taxon>
        <taxon>Bacteroidota</taxon>
        <taxon>Flavobacteriia</taxon>
        <taxon>Flavobacteriales</taxon>
        <taxon>Flavobacteriaceae</taxon>
        <taxon>Lutibacter</taxon>
    </lineage>
</organism>
<dbReference type="RefSeq" id="WP_090224108.1">
    <property type="nucleotide sequence ID" value="NZ_FOZP01000003.1"/>
</dbReference>
<dbReference type="InterPro" id="IPR010093">
    <property type="entry name" value="SinI_DNA-bd"/>
</dbReference>
<accession>A0A1I6PZR5</accession>
<sequence length="111" mass="13341">MENPFEIIIEKLNVIEKRISSIEHKLGGTSINDCYKEVMNLNQLCDYLELSKSHIYKLTSNQEIPHYKRGGKKLYFNKYEIDNWLLQNKIVTRREIEMQAANYCIKYKFKF</sequence>
<dbReference type="Pfam" id="PF12728">
    <property type="entry name" value="HTH_17"/>
    <property type="match status" value="1"/>
</dbReference>
<feature type="domain" description="Helix-turn-helix" evidence="1">
    <location>
        <begin position="39"/>
        <end position="88"/>
    </location>
</feature>
<evidence type="ECO:0000313" key="2">
    <source>
        <dbReference type="EMBL" id="SFS45664.1"/>
    </source>
</evidence>
<dbReference type="AlphaFoldDB" id="A0A1I6PZR5"/>
<gene>
    <name evidence="2" type="ORF">SAMN04488006_1368</name>
</gene>
<dbReference type="EMBL" id="FOZP01000003">
    <property type="protein sequence ID" value="SFS45664.1"/>
    <property type="molecule type" value="Genomic_DNA"/>
</dbReference>
<dbReference type="InterPro" id="IPR041657">
    <property type="entry name" value="HTH_17"/>
</dbReference>
<proteinExistence type="predicted"/>
<dbReference type="InterPro" id="IPR009061">
    <property type="entry name" value="DNA-bd_dom_put_sf"/>
</dbReference>
<evidence type="ECO:0000313" key="3">
    <source>
        <dbReference type="Proteomes" id="UP000199312"/>
    </source>
</evidence>
<reference evidence="3" key="1">
    <citation type="submission" date="2016-10" db="EMBL/GenBank/DDBJ databases">
        <authorList>
            <person name="Varghese N."/>
            <person name="Submissions S."/>
        </authorList>
    </citation>
    <scope>NUCLEOTIDE SEQUENCE [LARGE SCALE GENOMIC DNA]</scope>
    <source>
        <strain evidence="3">DSM 24450</strain>
    </source>
</reference>
<keyword evidence="3" id="KW-1185">Reference proteome</keyword>
<dbReference type="SUPFAM" id="SSF46955">
    <property type="entry name" value="Putative DNA-binding domain"/>
    <property type="match status" value="1"/>
</dbReference>
<name>A0A1I6PZR5_9FLAO</name>
<protein>
    <submittedName>
        <fullName evidence="2">Transcriptional regulator, AlpA family</fullName>
    </submittedName>
</protein>
<dbReference type="STRING" id="593133.SAMN04488006_1368"/>
<dbReference type="GO" id="GO:0003677">
    <property type="term" value="F:DNA binding"/>
    <property type="evidence" value="ECO:0007669"/>
    <property type="project" value="InterPro"/>
</dbReference>
<evidence type="ECO:0000259" key="1">
    <source>
        <dbReference type="Pfam" id="PF12728"/>
    </source>
</evidence>
<dbReference type="OrthoDB" id="597977at2"/>
<dbReference type="Proteomes" id="UP000199312">
    <property type="component" value="Unassembled WGS sequence"/>
</dbReference>
<dbReference type="NCBIfam" id="TIGR01764">
    <property type="entry name" value="excise"/>
    <property type="match status" value="1"/>
</dbReference>